<keyword evidence="6 10" id="KW-0067">ATP-binding</keyword>
<dbReference type="Proteomes" id="UP000887569">
    <property type="component" value="Unplaced"/>
</dbReference>
<keyword evidence="9 10" id="KW-0009">Actin-binding</keyword>
<evidence type="ECO:0000256" key="4">
    <source>
        <dbReference type="ARBA" id="ARBA00022737"/>
    </source>
</evidence>
<dbReference type="FunFam" id="1.10.10.820:FF:000001">
    <property type="entry name" value="Myosin heavy chain"/>
    <property type="match status" value="1"/>
</dbReference>
<dbReference type="FunFam" id="3.40.850.10:FF:000008">
    <property type="entry name" value="Putative unconventional myosin-IXa"/>
    <property type="match status" value="1"/>
</dbReference>
<dbReference type="PROSITE" id="PS51016">
    <property type="entry name" value="MYTH4"/>
    <property type="match status" value="2"/>
</dbReference>
<dbReference type="Pfam" id="PF00063">
    <property type="entry name" value="Myosin_head"/>
    <property type="match status" value="1"/>
</dbReference>
<dbReference type="Gene3D" id="3.10.20.90">
    <property type="entry name" value="Phosphatidylinositol 3-kinase Catalytic Subunit, Chain A, domain 1"/>
    <property type="match status" value="2"/>
</dbReference>
<dbReference type="InterPro" id="IPR035963">
    <property type="entry name" value="FERM_2"/>
</dbReference>
<dbReference type="PANTHER" id="PTHR22692">
    <property type="entry name" value="MYOSIN VII, XV"/>
    <property type="match status" value="1"/>
</dbReference>
<dbReference type="Gene3D" id="3.40.850.10">
    <property type="entry name" value="Kinesin motor domain"/>
    <property type="match status" value="1"/>
</dbReference>
<dbReference type="SMART" id="SM00295">
    <property type="entry name" value="B41"/>
    <property type="match status" value="2"/>
</dbReference>
<feature type="domain" description="FERM" evidence="11">
    <location>
        <begin position="1206"/>
        <end position="1516"/>
    </location>
</feature>
<evidence type="ECO:0000256" key="3">
    <source>
        <dbReference type="ARBA" id="ARBA00022490"/>
    </source>
</evidence>
<dbReference type="GO" id="GO:0005524">
    <property type="term" value="F:ATP binding"/>
    <property type="evidence" value="ECO:0007669"/>
    <property type="project" value="UniProtKB-UniRule"/>
</dbReference>
<dbReference type="InterPro" id="IPR014352">
    <property type="entry name" value="FERM/acyl-CoA-bd_prot_sf"/>
</dbReference>
<dbReference type="Gene3D" id="1.20.80.10">
    <property type="match status" value="2"/>
</dbReference>
<evidence type="ECO:0000313" key="14">
    <source>
        <dbReference type="Proteomes" id="UP000887569"/>
    </source>
</evidence>
<dbReference type="PRINTS" id="PR00193">
    <property type="entry name" value="MYOSINHEAVY"/>
</dbReference>
<dbReference type="GO" id="GO:0003774">
    <property type="term" value="F:cytoskeletal motor activity"/>
    <property type="evidence" value="ECO:0007669"/>
    <property type="project" value="UniProtKB-UniRule"/>
</dbReference>
<dbReference type="InterPro" id="IPR002404">
    <property type="entry name" value="IRS_PTB"/>
</dbReference>
<evidence type="ECO:0000256" key="9">
    <source>
        <dbReference type="ARBA" id="ARBA00023203"/>
    </source>
</evidence>
<dbReference type="SUPFAM" id="SSF47031">
    <property type="entry name" value="Second domain of FERM"/>
    <property type="match status" value="2"/>
</dbReference>
<dbReference type="CDD" id="cd13199">
    <property type="entry name" value="FERM_C2_MyoVII"/>
    <property type="match status" value="1"/>
</dbReference>
<feature type="binding site" evidence="10">
    <location>
        <begin position="156"/>
        <end position="163"/>
    </location>
    <ligand>
        <name>ATP</name>
        <dbReference type="ChEBI" id="CHEBI:30616"/>
    </ligand>
</feature>
<evidence type="ECO:0000259" key="13">
    <source>
        <dbReference type="PROSITE" id="PS51456"/>
    </source>
</evidence>
<keyword evidence="7 10" id="KW-0518">Myosin</keyword>
<comment type="similarity">
    <text evidence="2 10">Belongs to the TRAFAC class myosin-kinesin ATPase superfamily. Myosin family.</text>
</comment>
<dbReference type="InterPro" id="IPR011993">
    <property type="entry name" value="PH-like_dom_sf"/>
</dbReference>
<dbReference type="SMART" id="SM00139">
    <property type="entry name" value="MyTH4"/>
    <property type="match status" value="2"/>
</dbReference>
<dbReference type="PROSITE" id="PS50057">
    <property type="entry name" value="FERM_3"/>
    <property type="match status" value="2"/>
</dbReference>
<dbReference type="SMART" id="SM00015">
    <property type="entry name" value="IQ"/>
    <property type="match status" value="3"/>
</dbReference>
<dbReference type="InterPro" id="IPR001609">
    <property type="entry name" value="Myosin_head_motor_dom-like"/>
</dbReference>
<keyword evidence="4" id="KW-0677">Repeat</keyword>
<comment type="subcellular location">
    <subcellularLocation>
        <location evidence="1">Cytoplasm</location>
    </subcellularLocation>
</comment>
<protein>
    <submittedName>
        <fullName evidence="15">Myosin-VIIa</fullName>
    </submittedName>
</protein>
<keyword evidence="8 10" id="KW-0505">Motor protein</keyword>
<dbReference type="InterPro" id="IPR041793">
    <property type="entry name" value="MyoVII_FERM_C1"/>
</dbReference>
<dbReference type="InterPro" id="IPR029071">
    <property type="entry name" value="Ubiquitin-like_domsf"/>
</dbReference>
<dbReference type="InterPro" id="IPR036106">
    <property type="entry name" value="MYSc_Myo7"/>
</dbReference>
<proteinExistence type="inferred from homology"/>
<dbReference type="PROSITE" id="PS50096">
    <property type="entry name" value="IQ"/>
    <property type="match status" value="3"/>
</dbReference>
<dbReference type="Pfam" id="PF02174">
    <property type="entry name" value="IRS"/>
    <property type="match status" value="1"/>
</dbReference>
<dbReference type="Gene3D" id="2.30.29.30">
    <property type="entry name" value="Pleckstrin-homology domain (PH domain)/Phosphotyrosine-binding domain (PTB)"/>
    <property type="match status" value="2"/>
</dbReference>
<evidence type="ECO:0000313" key="15">
    <source>
        <dbReference type="WBParaSite" id="PgR039_g092_t01"/>
    </source>
</evidence>
<dbReference type="GO" id="GO:0016459">
    <property type="term" value="C:myosin complex"/>
    <property type="evidence" value="ECO:0007669"/>
    <property type="project" value="UniProtKB-KW"/>
</dbReference>
<dbReference type="InterPro" id="IPR036961">
    <property type="entry name" value="Kinesin_motor_dom_sf"/>
</dbReference>
<dbReference type="InterPro" id="IPR041794">
    <property type="entry name" value="MyoVII_FERM_C2"/>
</dbReference>
<feature type="region of interest" description="Actin-binding" evidence="10">
    <location>
        <begin position="618"/>
        <end position="640"/>
    </location>
</feature>
<dbReference type="SMART" id="SM00242">
    <property type="entry name" value="MYSc"/>
    <property type="match status" value="1"/>
</dbReference>
<evidence type="ECO:0000256" key="6">
    <source>
        <dbReference type="ARBA" id="ARBA00022840"/>
    </source>
</evidence>
<dbReference type="Pfam" id="PF00612">
    <property type="entry name" value="IQ"/>
    <property type="match status" value="2"/>
</dbReference>
<dbReference type="InterPro" id="IPR019749">
    <property type="entry name" value="Band_41_domain"/>
</dbReference>
<dbReference type="InterPro" id="IPR019748">
    <property type="entry name" value="FERM_central"/>
</dbReference>
<dbReference type="Pfam" id="PF21989">
    <property type="entry name" value="RA_2"/>
    <property type="match status" value="2"/>
</dbReference>
<evidence type="ECO:0000259" key="11">
    <source>
        <dbReference type="PROSITE" id="PS50057"/>
    </source>
</evidence>
<feature type="domain" description="MyTH4" evidence="12">
    <location>
        <begin position="946"/>
        <end position="1201"/>
    </location>
</feature>
<dbReference type="WBParaSite" id="PgR039_g092_t01">
    <property type="protein sequence ID" value="PgR039_g092_t01"/>
    <property type="gene ID" value="PgR039_g092"/>
</dbReference>
<dbReference type="Gene3D" id="1.20.120.720">
    <property type="entry name" value="Myosin VI head, motor domain, U50 subdomain"/>
    <property type="match status" value="1"/>
</dbReference>
<dbReference type="Pfam" id="PF21998">
    <property type="entry name" value="FERM_C1_MyoVII"/>
    <property type="match status" value="1"/>
</dbReference>
<dbReference type="InterPro" id="IPR057130">
    <property type="entry name" value="Myosin_VII_N"/>
</dbReference>
<reference evidence="15" key="1">
    <citation type="submission" date="2022-11" db="UniProtKB">
        <authorList>
            <consortium name="WormBaseParasite"/>
        </authorList>
    </citation>
    <scope>IDENTIFICATION</scope>
</reference>
<feature type="domain" description="MyTH4" evidence="12">
    <location>
        <begin position="1656"/>
        <end position="1804"/>
    </location>
</feature>
<keyword evidence="14" id="KW-1185">Reference proteome</keyword>
<dbReference type="InterPro" id="IPR051567">
    <property type="entry name" value="Unconventional_Myosin_ATPase"/>
</dbReference>
<dbReference type="SUPFAM" id="SSF54236">
    <property type="entry name" value="Ubiquitin-like"/>
    <property type="match status" value="2"/>
</dbReference>
<keyword evidence="5 10" id="KW-0547">Nucleotide-binding</keyword>
<dbReference type="GO" id="GO:0003779">
    <property type="term" value="F:actin binding"/>
    <property type="evidence" value="ECO:0007669"/>
    <property type="project" value="UniProtKB-KW"/>
</dbReference>
<dbReference type="Gene3D" id="1.10.10.820">
    <property type="match status" value="1"/>
</dbReference>
<dbReference type="CDD" id="cd17093">
    <property type="entry name" value="FERM2_F1_Myosin-VII"/>
    <property type="match status" value="1"/>
</dbReference>
<dbReference type="FunFam" id="2.30.29.30:FF:000075">
    <property type="entry name" value="unconventional myosin-VIIa"/>
    <property type="match status" value="1"/>
</dbReference>
<feature type="domain" description="Myosin motor" evidence="13">
    <location>
        <begin position="63"/>
        <end position="740"/>
    </location>
</feature>
<dbReference type="Pfam" id="PF24123">
    <property type="entry name" value="Myosin_VII_N"/>
    <property type="match status" value="1"/>
</dbReference>
<dbReference type="Gene3D" id="1.25.40.530">
    <property type="entry name" value="MyTH4 domain"/>
    <property type="match status" value="3"/>
</dbReference>
<evidence type="ECO:0000256" key="5">
    <source>
        <dbReference type="ARBA" id="ARBA00022741"/>
    </source>
</evidence>
<evidence type="ECO:0000256" key="8">
    <source>
        <dbReference type="ARBA" id="ARBA00023175"/>
    </source>
</evidence>
<dbReference type="PANTHER" id="PTHR22692:SF33">
    <property type="entry name" value="MYOSIN"/>
    <property type="match status" value="1"/>
</dbReference>
<dbReference type="InterPro" id="IPR000299">
    <property type="entry name" value="FERM_domain"/>
</dbReference>
<name>A0A915BGX9_PARUN</name>
<dbReference type="CDD" id="cd14473">
    <property type="entry name" value="FERM_B-lobe"/>
    <property type="match status" value="2"/>
</dbReference>
<dbReference type="CDD" id="cd13198">
    <property type="entry name" value="FERM_C1_MyoVII"/>
    <property type="match status" value="1"/>
</dbReference>
<dbReference type="InterPro" id="IPR000048">
    <property type="entry name" value="IQ_motif_EF-hand-BS"/>
</dbReference>
<dbReference type="SUPFAM" id="SSF52540">
    <property type="entry name" value="P-loop containing nucleoside triphosphate hydrolases"/>
    <property type="match status" value="1"/>
</dbReference>
<evidence type="ECO:0000259" key="12">
    <source>
        <dbReference type="PROSITE" id="PS51016"/>
    </source>
</evidence>
<accession>A0A915BGX9</accession>
<dbReference type="Gene3D" id="1.20.5.190">
    <property type="match status" value="1"/>
</dbReference>
<dbReference type="FunFam" id="3.10.20.90:FF:000036">
    <property type="entry name" value="Unconventional myosin-VIIa"/>
    <property type="match status" value="1"/>
</dbReference>
<dbReference type="CDD" id="cd23767">
    <property type="entry name" value="IQCD"/>
    <property type="match status" value="1"/>
</dbReference>
<dbReference type="Gene3D" id="6.20.240.20">
    <property type="match status" value="1"/>
</dbReference>
<keyword evidence="3" id="KW-0963">Cytoplasm</keyword>
<dbReference type="Gene3D" id="2.30.30.40">
    <property type="entry name" value="SH3 Domains"/>
    <property type="match status" value="1"/>
</dbReference>
<evidence type="ECO:0000256" key="2">
    <source>
        <dbReference type="ARBA" id="ARBA00008314"/>
    </source>
</evidence>
<sequence length="2133" mass="244398">MVIITKGDFIWVESSNKNKYSCPIGARVVDSQGGRVKVVDDDGKEQWLKAEQKIRIMHPTSVQGVEDMIQLGDLHEAGILRNLFVRYKEKLIYTYTGSILVAVNPYMDLPIYTAEQIRLYRNRRIGELPPHIFAISDNAYANMRKNCRNQCLIISGESGAGKTESTKLVLQFLATVSGQHSWIEQQVLEANPIMEAFGNAKTVRNDNSSRFGKYIDIHFTGNGAIEGAKVEQYLLEKSRLVSQTLGERNYHIFYCLLAGLSAAEKDELSLTNALDYFYLNQGKMLEADGRDDAADLAEMRSAMKVLMFKDAEIWKIFRILAALLHIGNIKYSATILNNMEATEIKDKTGVSRVAKLLQVDERSLVNALTTRSLITREERVVSCLSAEQSLDIRDALVKGIYGRLFLHIINRINDAIYRPRKDGHRRYSIGVLDIFGFENFNTNSFEQLCINFANENLQQFFVRHIFKLEQDEYDAEKISWRQIEFIDNQNVLDLIAQQQMSIMSLIDEESIFPKGTDQTMLNKLHATHGHNDKLYLKPKSDLNKSFGINHFAGVVFYNYKGFLEKNRDTFSSDLQTLIESSKMNFLVDLFGGEHNFDSVTSIARRKHITIGSQFRKSLDLLISQLSKCEPYFIRCIKPNDVKKPLVFDRDLVCRQLRYSGMMETIRIRKAGYPIRYDYKIFVHRYRVLVNGIGPADKVDCYTAAKKICESVLGAKADFQLGRTKVFLKDAQDLFLQQERERMLNERIITIQKTVRGWIQRRRFAKMRIAAVMIQKHWRGHIQRKRYQQMQIGFARLQAVIRSRQLVLHYKHLRRIVVQFQARCRGALIRNALRAKRERGERHAAMMAISEESERGSSPSSTNTVADDIDDPGLVEQMFGFLPIEQQPALLSDRKFAEIQSDAKIDTIPIPLNRPLSPDTFENEDLRGYQFGKFAATYFQGQATAEYIKKPLRISLLPHNDAAGQLASLAVWITILRFMGDLPDPKCAPSALNTLHEKTSIMGKLYASLGRSYTKKDVELASQLGDYEQLHVSGTQRIRKSTMGRKLISMTLKRKSKIGSLESVNENGETKATIETNGGKYGQFNALLEERPTSNLHKLHFIIGHGILRPDLRDEIYCQICKQLSRNPSKSSAARGWILLSLCVGCFAPSDRFINYLYCFVRENGPAAKTGYSKYIEQRLRRTVENGTRHQPPSYVELQATKSKNPIVLAITLMDGTVKTMNADSATTAKELCDALADRIGLEERFGFSLYIALFDKVSSLGSGSDHIMDAISQCEQYAKEQGRQERNAPWRLFYRKEIFSPWHNAKVDDVSTKLIYQQVIRGIKFGEYRSDKEEDLATLAAQQFYVDHGSQLDVDKLEENLHLYIPEFEMKNAKGSNHERWLQLVMHAFRKRFSQHHPTALEVQQDVVSFAKRKWPLLFSRFYEAHKFAGPPLPKNEVIIAVNWTGIYVVDDEEQVLLEFSFPEITCIKCTSPAQNGTNSCTIQTIGQVEYTFQSPNAEDIRELVDYFLDGLKRRSTFLVALHDHRPTDVNTYLAFKHGDLLLLPEGITGEALRKNQFVRGENTRTGLQGNIPVELVYVLPTITKPTVEIMDMFARQPEFDSPMEKQVAVLTNPLTSRPYTLERFAADNFRTPSRRTTLTINPRRHDRAVSQLWMHSREPLKAPLLKKLSGKEEPSQEAVIAYMAIMKYMGDHPSRKLRAGTELTDIIFRGPLKYEILRDELYCQLMKQLTNNYNALSEERGWELLWLCIGLFPPSQSLLKEVTQFLRTRAHPVAADCYNRLQRALRAGRRKFPPHQVEVEAIQQKTTQIFHRAFFPDGSDEAIEVDSSTKARDFCHRIVSRLGLSTIDGFSLFVKIGEKVISVPENEFFFDFVRQLGDWVRQNRTIRDGTFTHFTYQVFFMKKLWLNTVPGEDHVADFIFHYPQELPKYLRGYHNVSRQQVIELAALILRGRTRDDKEAPLAQLTQILTDLVPRDMIKVYSGVEWKKLISNAYSGTIEKMSSDEAKLTFLKQIAQWPTFGSAFFEVKQSSDPSMPDRLLIAINKTGVNLYDQETKAHIVNYPFTSISNWTSGNTYFHMTIGNLMKGNRGNRLLLETTLGYKMDDLLTSYIKTLISSSQNEKTITKDVETDVL</sequence>
<dbReference type="CDD" id="cd17092">
    <property type="entry name" value="FERM1_F1_Myosin-VII"/>
    <property type="match status" value="1"/>
</dbReference>
<evidence type="ECO:0000256" key="7">
    <source>
        <dbReference type="ARBA" id="ARBA00023123"/>
    </source>
</evidence>
<dbReference type="Pfam" id="PF00784">
    <property type="entry name" value="MyTH4"/>
    <property type="match status" value="2"/>
</dbReference>
<evidence type="ECO:0000256" key="1">
    <source>
        <dbReference type="ARBA" id="ARBA00004496"/>
    </source>
</evidence>
<dbReference type="Gene3D" id="1.20.58.530">
    <property type="match status" value="1"/>
</dbReference>
<dbReference type="GO" id="GO:0005737">
    <property type="term" value="C:cytoplasm"/>
    <property type="evidence" value="ECO:0007669"/>
    <property type="project" value="UniProtKB-SubCell"/>
</dbReference>
<organism evidence="14 15">
    <name type="scientific">Parascaris univalens</name>
    <name type="common">Nematode worm</name>
    <dbReference type="NCBI Taxonomy" id="6257"/>
    <lineage>
        <taxon>Eukaryota</taxon>
        <taxon>Metazoa</taxon>
        <taxon>Ecdysozoa</taxon>
        <taxon>Nematoda</taxon>
        <taxon>Chromadorea</taxon>
        <taxon>Rhabditida</taxon>
        <taxon>Spirurina</taxon>
        <taxon>Ascaridomorpha</taxon>
        <taxon>Ascaridoidea</taxon>
        <taxon>Ascarididae</taxon>
        <taxon>Parascaris</taxon>
    </lineage>
</organism>
<dbReference type="InterPro" id="IPR000857">
    <property type="entry name" value="MyTH4_dom"/>
</dbReference>
<dbReference type="InterPro" id="IPR027417">
    <property type="entry name" value="P-loop_NTPase"/>
</dbReference>
<dbReference type="InterPro" id="IPR038185">
    <property type="entry name" value="MyTH4_dom_sf"/>
</dbReference>
<dbReference type="SUPFAM" id="SSF50729">
    <property type="entry name" value="PH domain-like"/>
    <property type="match status" value="1"/>
</dbReference>
<evidence type="ECO:0000256" key="10">
    <source>
        <dbReference type="PROSITE-ProRule" id="PRU00782"/>
    </source>
</evidence>
<dbReference type="CDD" id="cd01381">
    <property type="entry name" value="MYSc_Myo7"/>
    <property type="match status" value="1"/>
</dbReference>
<feature type="domain" description="FERM" evidence="11">
    <location>
        <begin position="1810"/>
        <end position="2118"/>
    </location>
</feature>
<dbReference type="PROSITE" id="PS51456">
    <property type="entry name" value="MYOSIN_MOTOR"/>
    <property type="match status" value="1"/>
</dbReference>